<keyword evidence="2" id="KW-0472">Membrane</keyword>
<keyword evidence="3" id="KW-0732">Signal</keyword>
<feature type="chain" id="PRO_5047409193" evidence="3">
    <location>
        <begin position="33"/>
        <end position="808"/>
    </location>
</feature>
<feature type="compositionally biased region" description="Basic and acidic residues" evidence="1">
    <location>
        <begin position="244"/>
        <end position="259"/>
    </location>
</feature>
<gene>
    <name evidence="5" type="ORF">KIH79_06880</name>
</gene>
<evidence type="ECO:0000256" key="3">
    <source>
        <dbReference type="SAM" id="SignalP"/>
    </source>
</evidence>
<evidence type="ECO:0000259" key="4">
    <source>
        <dbReference type="Pfam" id="PF17802"/>
    </source>
</evidence>
<feature type="compositionally biased region" description="Low complexity" evidence="1">
    <location>
        <begin position="443"/>
        <end position="462"/>
    </location>
</feature>
<feature type="region of interest" description="Disordered" evidence="1">
    <location>
        <begin position="153"/>
        <end position="273"/>
    </location>
</feature>
<protein>
    <submittedName>
        <fullName evidence="5">LPXTG cell wall anchor domain-containing protein</fullName>
    </submittedName>
</protein>
<keyword evidence="6" id="KW-1185">Reference proteome</keyword>
<evidence type="ECO:0000256" key="1">
    <source>
        <dbReference type="SAM" id="MobiDB-lite"/>
    </source>
</evidence>
<reference evidence="5 6" key="1">
    <citation type="submission" date="2021-05" db="EMBL/GenBank/DDBJ databases">
        <title>Phylogenetic classification of ten novel species belonging to the genus Bifidobacterium comprising B. colchicus sp. nov., B. abeli sp. nov., B. bicoloris sp. nov., B. guerezis sp. nov., B. rosaliae sp. nov., B. santillanensis sp. nov., B. argentati sp. nov., B. amazzoni sp. nov., B. pluviali sp. nov., and B. pinnaculum sp. nov.</title>
        <authorList>
            <person name="Lugli G.A."/>
            <person name="Ruiz Garcia L."/>
            <person name="Margolles A."/>
            <person name="Ventura M."/>
        </authorList>
    </citation>
    <scope>NUCLEOTIDE SEQUENCE [LARGE SCALE GENOMIC DNA]</scope>
    <source>
        <strain evidence="5 6">82T10</strain>
    </source>
</reference>
<accession>A0ABS6WGG5</accession>
<feature type="compositionally biased region" description="Low complexity" evidence="1">
    <location>
        <begin position="261"/>
        <end position="273"/>
    </location>
</feature>
<dbReference type="Proteomes" id="UP000700815">
    <property type="component" value="Unassembled WGS sequence"/>
</dbReference>
<dbReference type="NCBIfam" id="TIGR01167">
    <property type="entry name" value="LPXTG_anchor"/>
    <property type="match status" value="1"/>
</dbReference>
<sequence>MAMKQWGKALPGIMAAASMLLFGLGAPLAANADDGAATPTANGDYTITIENTTPGYTYTAYQVFSGTLSKSGVLSDIQWGKNIATAAQGVMSDDDRDNAKSTIIDELKTDSAFNVNGVNVFASYNPNNAATAPGVTTAAEVAKVLGLNFAEVGGGTSNNGNDESSGNGAGKTDGSVTDGDKNTANESTTGDAADDKTDTSNDNASGDAASADDSNATAGMTGDAASDSGENGSTAVDDTTGDASAKDETGSASTDEKTDGAASESSSANGSAANGLSAAAKEAAVHEFAKIVGNHLDEAGAWTSTPSEGKYTITVPAGYYLIRNKGNASSIPGSEGASGTDYILKVAGNVSVKPKGTVPTVTKKVKDTDDSIGSSASTGWQDSADHDYYEHDHEHDHEPINYRLDGTLPTTYDSYGWYKYSFRDTMSKGLTLHSGKPDKSDDQTASNDAASTTDDAKTDSGTTVTPKYDVHVYAVTGTAYGDGTLTCTGDTTGKCTEIKNVTGATADADKATGYVVDYQDYKSTAATDGATSDKTTTDEYAGGHVLTVSFTDLKQIVDTNGSKITLDKDSHVIVEYTVELNTGAHIGYEGNPNKVDLTYSNNPTQGGEGDTGTTPEDQVIVFTFRITVNKTDENNKAKPGATFELSKYDATKKDYVPVQTIESGDKDFCADGATFTFNGLDAGRYRLEETNPPTNYNKWGGLDFWIVAEHDTESDNPKLTSLNFYNLGENGQADKSSKITKFSVDSRTDPDDKDKTEYAGTASITVQNVRGSTLPKSGGMGTAALYVAGVACVIAAVAWFAVRRRTKR</sequence>
<evidence type="ECO:0000313" key="6">
    <source>
        <dbReference type="Proteomes" id="UP000700815"/>
    </source>
</evidence>
<evidence type="ECO:0000256" key="2">
    <source>
        <dbReference type="SAM" id="Phobius"/>
    </source>
</evidence>
<comment type="caution">
    <text evidence="5">The sequence shown here is derived from an EMBL/GenBank/DDBJ whole genome shotgun (WGS) entry which is preliminary data.</text>
</comment>
<feature type="region of interest" description="Disordered" evidence="1">
    <location>
        <begin position="433"/>
        <end position="462"/>
    </location>
</feature>
<feature type="transmembrane region" description="Helical" evidence="2">
    <location>
        <begin position="783"/>
        <end position="802"/>
    </location>
</feature>
<name>A0ABS6WGG5_9BIFI</name>
<keyword evidence="2" id="KW-1133">Transmembrane helix</keyword>
<keyword evidence="2" id="KW-0812">Transmembrane</keyword>
<dbReference type="EMBL" id="JAHBBH010000016">
    <property type="protein sequence ID" value="MBW3092674.1"/>
    <property type="molecule type" value="Genomic_DNA"/>
</dbReference>
<organism evidence="5 6">
    <name type="scientific">Bifidobacterium miconis</name>
    <dbReference type="NCBI Taxonomy" id="2834435"/>
    <lineage>
        <taxon>Bacteria</taxon>
        <taxon>Bacillati</taxon>
        <taxon>Actinomycetota</taxon>
        <taxon>Actinomycetes</taxon>
        <taxon>Bifidobacteriales</taxon>
        <taxon>Bifidobacteriaceae</taxon>
        <taxon>Bifidobacterium</taxon>
    </lineage>
</organism>
<dbReference type="Pfam" id="PF17802">
    <property type="entry name" value="SpaA"/>
    <property type="match status" value="1"/>
</dbReference>
<feature type="compositionally biased region" description="Low complexity" evidence="1">
    <location>
        <begin position="200"/>
        <end position="219"/>
    </location>
</feature>
<feature type="domain" description="SpaA-like prealbumin fold" evidence="4">
    <location>
        <begin position="626"/>
        <end position="698"/>
    </location>
</feature>
<dbReference type="RefSeq" id="WP_219058742.1">
    <property type="nucleotide sequence ID" value="NZ_JAHBBH010000016.1"/>
</dbReference>
<proteinExistence type="predicted"/>
<dbReference type="InterPro" id="IPR041033">
    <property type="entry name" value="SpaA_PFL_dom_1"/>
</dbReference>
<feature type="signal peptide" evidence="3">
    <location>
        <begin position="1"/>
        <end position="32"/>
    </location>
</feature>
<feature type="compositionally biased region" description="Polar residues" evidence="1">
    <location>
        <begin position="228"/>
        <end position="237"/>
    </location>
</feature>
<evidence type="ECO:0000313" key="5">
    <source>
        <dbReference type="EMBL" id="MBW3092674.1"/>
    </source>
</evidence>